<dbReference type="PROSITE" id="PS50893">
    <property type="entry name" value="ABC_TRANSPORTER_2"/>
    <property type="match status" value="1"/>
</dbReference>
<evidence type="ECO:0000313" key="6">
    <source>
        <dbReference type="EMBL" id="MEJ8641192.1"/>
    </source>
</evidence>
<dbReference type="Pfam" id="PF00005">
    <property type="entry name" value="ABC_tran"/>
    <property type="match status" value="1"/>
</dbReference>
<name>A0ABU8U000_9ACTN</name>
<feature type="region of interest" description="Disordered" evidence="4">
    <location>
        <begin position="278"/>
        <end position="411"/>
    </location>
</feature>
<feature type="compositionally biased region" description="Low complexity" evidence="4">
    <location>
        <begin position="317"/>
        <end position="326"/>
    </location>
</feature>
<dbReference type="PANTHER" id="PTHR42939:SF1">
    <property type="entry name" value="ABC TRANSPORTER ATP-BINDING PROTEIN ALBC-RELATED"/>
    <property type="match status" value="1"/>
</dbReference>
<keyword evidence="3 6" id="KW-0067">ATP-binding</keyword>
<sequence length="411" mass="43732">MVSPAFRTASLTKRYGRVLALDGLDLTVPAGEVFGFLGPNGAGKSTTIRLLLGLARPTAGRAWIFGTDAADVAVTHRRLAYVPADVALWPQLAGAEILELLARTGPGTDRSYRDELVDRFDLDLSKPGRAYSTGNRQKVALVAAFATRAPLLVLDEPTSGLDPLMEREFRRAVREARDNGQTVFLSSHQLAEVEAVCDKVAILRAGRLVDVATVTELRRLHRTEVAVCFNAAPPDLAQVPGVEAVEVTGAASVRFTLTGPPGMLCRYWRRRMWSASRCGNPRWRRSSSAITAGSSGDGRRIADQAQPPRHRRGAGGDCSCSASDQARCARRDRAGGRNVGGGGGRLREHRKGPCGCGSAGGPGGEPSDPHSVRRTGGAGRCRWVRRVAHGDGVGGRAGRVGAARRDADHPG</sequence>
<evidence type="ECO:0000256" key="2">
    <source>
        <dbReference type="ARBA" id="ARBA00022741"/>
    </source>
</evidence>
<dbReference type="GO" id="GO:0005524">
    <property type="term" value="F:ATP binding"/>
    <property type="evidence" value="ECO:0007669"/>
    <property type="project" value="UniProtKB-KW"/>
</dbReference>
<evidence type="ECO:0000259" key="5">
    <source>
        <dbReference type="PROSITE" id="PS50893"/>
    </source>
</evidence>
<feature type="compositionally biased region" description="Gly residues" evidence="4">
    <location>
        <begin position="354"/>
        <end position="364"/>
    </location>
</feature>
<dbReference type="SMART" id="SM00382">
    <property type="entry name" value="AAA"/>
    <property type="match status" value="1"/>
</dbReference>
<dbReference type="Gene3D" id="3.40.50.300">
    <property type="entry name" value="P-loop containing nucleotide triphosphate hydrolases"/>
    <property type="match status" value="1"/>
</dbReference>
<protein>
    <submittedName>
        <fullName evidence="6">ABC transporter ATP-binding protein</fullName>
    </submittedName>
</protein>
<feature type="domain" description="ABC transporter" evidence="5">
    <location>
        <begin position="6"/>
        <end position="230"/>
    </location>
</feature>
<keyword evidence="7" id="KW-1185">Reference proteome</keyword>
<dbReference type="PANTHER" id="PTHR42939">
    <property type="entry name" value="ABC TRANSPORTER ATP-BINDING PROTEIN ALBC-RELATED"/>
    <property type="match status" value="1"/>
</dbReference>
<dbReference type="Proteomes" id="UP001382904">
    <property type="component" value="Unassembled WGS sequence"/>
</dbReference>
<evidence type="ECO:0000256" key="3">
    <source>
        <dbReference type="ARBA" id="ARBA00022840"/>
    </source>
</evidence>
<accession>A0ABU8U000</accession>
<evidence type="ECO:0000256" key="1">
    <source>
        <dbReference type="ARBA" id="ARBA00022448"/>
    </source>
</evidence>
<gene>
    <name evidence="6" type="ORF">WKI68_06265</name>
</gene>
<dbReference type="CDD" id="cd03230">
    <property type="entry name" value="ABC_DR_subfamily_A"/>
    <property type="match status" value="1"/>
</dbReference>
<proteinExistence type="predicted"/>
<organism evidence="6 7">
    <name type="scientific">Streptomyces caledonius</name>
    <dbReference type="NCBI Taxonomy" id="3134107"/>
    <lineage>
        <taxon>Bacteria</taxon>
        <taxon>Bacillati</taxon>
        <taxon>Actinomycetota</taxon>
        <taxon>Actinomycetes</taxon>
        <taxon>Kitasatosporales</taxon>
        <taxon>Streptomycetaceae</taxon>
        <taxon>Streptomyces</taxon>
    </lineage>
</organism>
<evidence type="ECO:0000313" key="7">
    <source>
        <dbReference type="Proteomes" id="UP001382904"/>
    </source>
</evidence>
<dbReference type="SUPFAM" id="SSF52540">
    <property type="entry name" value="P-loop containing nucleoside triphosphate hydrolases"/>
    <property type="match status" value="1"/>
</dbReference>
<comment type="caution">
    <text evidence="6">The sequence shown here is derived from an EMBL/GenBank/DDBJ whole genome shotgun (WGS) entry which is preliminary data.</text>
</comment>
<dbReference type="EMBL" id="JBBKAM010000002">
    <property type="protein sequence ID" value="MEJ8641192.1"/>
    <property type="molecule type" value="Genomic_DNA"/>
</dbReference>
<dbReference type="InterPro" id="IPR003439">
    <property type="entry name" value="ABC_transporter-like_ATP-bd"/>
</dbReference>
<reference evidence="6 7" key="1">
    <citation type="submission" date="2024-03" db="EMBL/GenBank/DDBJ databases">
        <title>Novel Streptomyces species of biotechnological and ecological value are a feature of Machair soil.</title>
        <authorList>
            <person name="Prole J.R."/>
            <person name="Goodfellow M."/>
            <person name="Allenby N."/>
            <person name="Ward A.C."/>
        </authorList>
    </citation>
    <scope>NUCLEOTIDE SEQUENCE [LARGE SCALE GENOMIC DNA]</scope>
    <source>
        <strain evidence="6 7">MS1.HAVA.3</strain>
    </source>
</reference>
<keyword evidence="2" id="KW-0547">Nucleotide-binding</keyword>
<dbReference type="InterPro" id="IPR051782">
    <property type="entry name" value="ABC_Transporter_VariousFunc"/>
</dbReference>
<dbReference type="InterPro" id="IPR003593">
    <property type="entry name" value="AAA+_ATPase"/>
</dbReference>
<evidence type="ECO:0000256" key="4">
    <source>
        <dbReference type="SAM" id="MobiDB-lite"/>
    </source>
</evidence>
<dbReference type="InterPro" id="IPR027417">
    <property type="entry name" value="P-loop_NTPase"/>
</dbReference>
<keyword evidence="1" id="KW-0813">Transport</keyword>